<dbReference type="EMBL" id="CAKKNE010000003">
    <property type="protein sequence ID" value="CAH0370337.1"/>
    <property type="molecule type" value="Genomic_DNA"/>
</dbReference>
<feature type="compositionally biased region" description="Basic and acidic residues" evidence="1">
    <location>
        <begin position="393"/>
        <end position="414"/>
    </location>
</feature>
<keyword evidence="5" id="KW-1185">Reference proteome</keyword>
<feature type="domain" description="Agenet" evidence="3">
    <location>
        <begin position="543"/>
        <end position="600"/>
    </location>
</feature>
<feature type="non-terminal residue" evidence="4">
    <location>
        <position position="836"/>
    </location>
</feature>
<feature type="domain" description="Tudor" evidence="2">
    <location>
        <begin position="755"/>
        <end position="814"/>
    </location>
</feature>
<feature type="compositionally biased region" description="Basic and acidic residues" evidence="1">
    <location>
        <begin position="330"/>
        <end position="343"/>
    </location>
</feature>
<dbReference type="OrthoDB" id="76557at2759"/>
<evidence type="ECO:0000259" key="3">
    <source>
        <dbReference type="SMART" id="SM00743"/>
    </source>
</evidence>
<dbReference type="PANTHER" id="PTHR34157">
    <property type="entry name" value="TUZIN"/>
    <property type="match status" value="1"/>
</dbReference>
<dbReference type="CDD" id="cd04508">
    <property type="entry name" value="Tudor_SF"/>
    <property type="match status" value="6"/>
</dbReference>
<sequence length="836" mass="91463">MGCEGCHCLPKPRPASHHVPRHSNAPEYRAAGAASAMGNAAALPERIDADTARALVGSDRLFQSLLPRAPWAVQKFRRGETISRSEARLIWERETYEGAARASSDKVQEHLLPSKQRYDTSEFDGDAKRAVAALERRLFDALTELKGLRPLRREAAELPILRGKLRRATEDVENVSRTCEQLERRLAAAKCELDGYKRHEGQAVDALKRRSVKLERKLADALEERDIARREADELRKDADASRAELRELSKTQSRQLDAVPETLATTGPSRRRSPSPRRLRSPSPAKEDPSKTGPQRVERDASPARSASPAKSDASAKKRDASPAPAESPKGRDASPEREPEAKFAVGAAVEARYRGKKKFYPGKILKVLGDQKYEIEYSDGDVERGVDEEMIRALEKEDSPAKRDASSERETSKFAAGDAVEARFGGKKKWYAGKILKVLDGARYEVEYDDGDVEKGVDEELIRALVTAPAPAPAAGAFAVGAKVECRYKGKKRYYPGTIADYEDGVYAIDYDDGEKESGVSEELIRAVEEAPAPAPAAASGKYAVGAKVEARYRGKKKWYAGEVTKADGDVYSVTYEDGDVEDGVAEELIRAVEEAAPAPAPAAAAEEGKYAVGSKVECRYKGKKRYYPGRVASYSGGEYSIDYDDGEKESGVAEELIRVLEEAAPAPASASAAEEATSDGFEAGMQVEARYKGKKKWYKGTVMKRNDNGTYEIMYDDGDKESGVAADFVKAAEVVASDEAAPAPAPAARAAKVFGKGDKIEALYKGKKNWYAGVVDRYDADTETYDVTYDDGEVEKGVKQENIARAPGDSELEVGQKIEAKYRGKKKYYPGKI</sequence>
<feature type="compositionally biased region" description="Basic residues" evidence="1">
    <location>
        <begin position="270"/>
        <end position="281"/>
    </location>
</feature>
<evidence type="ECO:0000256" key="1">
    <source>
        <dbReference type="SAM" id="MobiDB-lite"/>
    </source>
</evidence>
<dbReference type="InterPro" id="IPR002999">
    <property type="entry name" value="Tudor"/>
</dbReference>
<accession>A0A8J2SMW5</accession>
<dbReference type="InterPro" id="IPR008395">
    <property type="entry name" value="Agenet-like_dom"/>
</dbReference>
<gene>
    <name evidence="4" type="ORF">PECAL_3P02160</name>
</gene>
<feature type="domain" description="Tudor" evidence="2">
    <location>
        <begin position="611"/>
        <end position="668"/>
    </location>
</feature>
<feature type="domain" description="Tudor" evidence="2">
    <location>
        <begin position="682"/>
        <end position="739"/>
    </location>
</feature>
<dbReference type="SMART" id="SM00743">
    <property type="entry name" value="Agenet"/>
    <property type="match status" value="7"/>
</dbReference>
<dbReference type="Proteomes" id="UP000789595">
    <property type="component" value="Unassembled WGS sequence"/>
</dbReference>
<evidence type="ECO:0000259" key="2">
    <source>
        <dbReference type="SMART" id="SM00333"/>
    </source>
</evidence>
<dbReference type="AlphaFoldDB" id="A0A8J2SMW5"/>
<proteinExistence type="predicted"/>
<feature type="domain" description="Tudor" evidence="2">
    <location>
        <begin position="478"/>
        <end position="535"/>
    </location>
</feature>
<comment type="caution">
    <text evidence="4">The sequence shown here is derived from an EMBL/GenBank/DDBJ whole genome shotgun (WGS) entry which is preliminary data.</text>
</comment>
<dbReference type="SMART" id="SM00333">
    <property type="entry name" value="TUDOR"/>
    <property type="match status" value="7"/>
</dbReference>
<dbReference type="SUPFAM" id="SSF63748">
    <property type="entry name" value="Tudor/PWWP/MBT"/>
    <property type="match status" value="1"/>
</dbReference>
<feature type="domain" description="Agenet" evidence="3">
    <location>
        <begin position="755"/>
        <end position="815"/>
    </location>
</feature>
<dbReference type="InterPro" id="IPR014002">
    <property type="entry name" value="Agenet_dom_plant"/>
</dbReference>
<reference evidence="4" key="1">
    <citation type="submission" date="2021-11" db="EMBL/GenBank/DDBJ databases">
        <authorList>
            <consortium name="Genoscope - CEA"/>
            <person name="William W."/>
        </authorList>
    </citation>
    <scope>NUCLEOTIDE SEQUENCE</scope>
</reference>
<protein>
    <recommendedName>
        <fullName evidence="6">Tudor domain-containing protein</fullName>
    </recommendedName>
</protein>
<evidence type="ECO:0000313" key="4">
    <source>
        <dbReference type="EMBL" id="CAH0370337.1"/>
    </source>
</evidence>
<feature type="region of interest" description="Disordered" evidence="1">
    <location>
        <begin position="393"/>
        <end position="416"/>
    </location>
</feature>
<feature type="domain" description="Agenet" evidence="3">
    <location>
        <begin position="682"/>
        <end position="740"/>
    </location>
</feature>
<feature type="domain" description="Tudor" evidence="2">
    <location>
        <begin position="543"/>
        <end position="600"/>
    </location>
</feature>
<organism evidence="4 5">
    <name type="scientific">Pelagomonas calceolata</name>
    <dbReference type="NCBI Taxonomy" id="35677"/>
    <lineage>
        <taxon>Eukaryota</taxon>
        <taxon>Sar</taxon>
        <taxon>Stramenopiles</taxon>
        <taxon>Ochrophyta</taxon>
        <taxon>Pelagophyceae</taxon>
        <taxon>Pelagomonadales</taxon>
        <taxon>Pelagomonadaceae</taxon>
        <taxon>Pelagomonas</taxon>
    </lineage>
</organism>
<feature type="compositionally biased region" description="Low complexity" evidence="1">
    <location>
        <begin position="304"/>
        <end position="314"/>
    </location>
</feature>
<feature type="domain" description="Agenet" evidence="3">
    <location>
        <begin position="611"/>
        <end position="668"/>
    </location>
</feature>
<dbReference type="Pfam" id="PF05641">
    <property type="entry name" value="Agenet"/>
    <property type="match status" value="1"/>
</dbReference>
<feature type="domain" description="Agenet" evidence="3">
    <location>
        <begin position="414"/>
        <end position="475"/>
    </location>
</feature>
<feature type="domain" description="Agenet" evidence="3">
    <location>
        <begin position="478"/>
        <end position="538"/>
    </location>
</feature>
<dbReference type="PANTHER" id="PTHR34157:SF2">
    <property type="entry name" value="TUZIN"/>
    <property type="match status" value="1"/>
</dbReference>
<evidence type="ECO:0008006" key="6">
    <source>
        <dbReference type="Google" id="ProtNLM"/>
    </source>
</evidence>
<dbReference type="Gene3D" id="2.30.30.140">
    <property type="match status" value="7"/>
</dbReference>
<feature type="domain" description="Agenet" evidence="3">
    <location>
        <begin position="343"/>
        <end position="400"/>
    </location>
</feature>
<feature type="domain" description="Tudor" evidence="2">
    <location>
        <begin position="414"/>
        <end position="472"/>
    </location>
</feature>
<evidence type="ECO:0000313" key="5">
    <source>
        <dbReference type="Proteomes" id="UP000789595"/>
    </source>
</evidence>
<feature type="compositionally biased region" description="Basic and acidic residues" evidence="1">
    <location>
        <begin position="286"/>
        <end position="303"/>
    </location>
</feature>
<feature type="domain" description="Tudor" evidence="2">
    <location>
        <begin position="343"/>
        <end position="401"/>
    </location>
</feature>
<name>A0A8J2SMW5_9STRA</name>
<feature type="region of interest" description="Disordered" evidence="1">
    <location>
        <begin position="247"/>
        <end position="347"/>
    </location>
</feature>